<dbReference type="GO" id="GO:0005840">
    <property type="term" value="C:ribosome"/>
    <property type="evidence" value="ECO:0007669"/>
    <property type="project" value="UniProtKB-UniRule"/>
</dbReference>
<dbReference type="InterPro" id="IPR013025">
    <property type="entry name" value="Ribosomal_uL23-like"/>
</dbReference>
<comment type="similarity">
    <text evidence="1 6">Belongs to the universal ribosomal protein uL23 family.</text>
</comment>
<dbReference type="SUPFAM" id="SSF54189">
    <property type="entry name" value="Ribosomal proteins S24e, L23 and L15e"/>
    <property type="match status" value="1"/>
</dbReference>
<gene>
    <name evidence="6" type="primary">rpl23</name>
    <name evidence="7" type="ORF">LAKADJCE_00097</name>
</gene>
<dbReference type="GO" id="GO:0003735">
    <property type="term" value="F:structural constituent of ribosome"/>
    <property type="evidence" value="ECO:0007669"/>
    <property type="project" value="UniProtKB-UniRule"/>
</dbReference>
<dbReference type="Gene3D" id="3.30.70.330">
    <property type="match status" value="1"/>
</dbReference>
<dbReference type="GO" id="GO:0006412">
    <property type="term" value="P:translation"/>
    <property type="evidence" value="ECO:0007669"/>
    <property type="project" value="UniProtKB-UniRule"/>
</dbReference>
<evidence type="ECO:0000256" key="3">
    <source>
        <dbReference type="ARBA" id="ARBA00022884"/>
    </source>
</evidence>
<organism evidence="7 8">
    <name type="scientific">Candidatus Argoarchaeum ethanivorans</name>
    <dbReference type="NCBI Taxonomy" id="2608793"/>
    <lineage>
        <taxon>Archaea</taxon>
        <taxon>Methanobacteriati</taxon>
        <taxon>Methanobacteriota</taxon>
        <taxon>Stenosarchaea group</taxon>
        <taxon>Methanomicrobia</taxon>
        <taxon>Methanosarcinales</taxon>
        <taxon>Methanosarcinales incertae sedis</taxon>
        <taxon>GOM Arc I cluster</taxon>
        <taxon>Candidatus Argoarchaeum</taxon>
    </lineage>
</organism>
<evidence type="ECO:0000256" key="6">
    <source>
        <dbReference type="HAMAP-Rule" id="MF_01369"/>
    </source>
</evidence>
<comment type="subunit">
    <text evidence="6">Part of the 50S ribosomal subunit. Contacts protein L29.</text>
</comment>
<evidence type="ECO:0000256" key="4">
    <source>
        <dbReference type="ARBA" id="ARBA00022980"/>
    </source>
</evidence>
<evidence type="ECO:0000256" key="5">
    <source>
        <dbReference type="ARBA" id="ARBA00023274"/>
    </source>
</evidence>
<dbReference type="PANTHER" id="PTHR11620">
    <property type="entry name" value="60S RIBOSOMAL PROTEIN L23A"/>
    <property type="match status" value="1"/>
</dbReference>
<evidence type="ECO:0000256" key="1">
    <source>
        <dbReference type="ARBA" id="ARBA00006700"/>
    </source>
</evidence>
<dbReference type="NCBIfam" id="TIGR03636">
    <property type="entry name" value="uL23_arch"/>
    <property type="match status" value="1"/>
</dbReference>
<protein>
    <recommendedName>
        <fullName evidence="6">Large ribosomal subunit protein uL23</fullName>
    </recommendedName>
</protein>
<dbReference type="GO" id="GO:1990904">
    <property type="term" value="C:ribonucleoprotein complex"/>
    <property type="evidence" value="ECO:0007669"/>
    <property type="project" value="UniProtKB-KW"/>
</dbReference>
<dbReference type="Pfam" id="PF00276">
    <property type="entry name" value="Ribosomal_L23"/>
    <property type="match status" value="1"/>
</dbReference>
<dbReference type="Proteomes" id="UP000612009">
    <property type="component" value="Unassembled WGS sequence"/>
</dbReference>
<keyword evidence="5 6" id="KW-0687">Ribonucleoprotein</keyword>
<keyword evidence="4 6" id="KW-0689">Ribosomal protein</keyword>
<evidence type="ECO:0000313" key="8">
    <source>
        <dbReference type="Proteomes" id="UP000612009"/>
    </source>
</evidence>
<dbReference type="NCBIfam" id="NF011118">
    <property type="entry name" value="PRK14548.1"/>
    <property type="match status" value="1"/>
</dbReference>
<reference evidence="7" key="1">
    <citation type="submission" date="2020-10" db="EMBL/GenBank/DDBJ databases">
        <authorList>
            <person name="Hahn C.J."/>
            <person name="Laso-Perez R."/>
            <person name="Vulcano F."/>
            <person name="Vaziourakis K.-M."/>
            <person name="Stokke R."/>
            <person name="Steen I.H."/>
            <person name="Teske A."/>
            <person name="Boetius A."/>
            <person name="Liebeke M."/>
            <person name="Amann R."/>
            <person name="Knittel K."/>
        </authorList>
    </citation>
    <scope>NUCLEOTIDE SEQUENCE</scope>
    <source>
        <strain evidence="7">Gfbio:e3339647-f889-4370-9287-4fb5cb688e4c:AG392J18_GoMArc1</strain>
    </source>
</reference>
<sequence>MKFIKHPFMTEKATMYVDDNNKLQFIVDINASKPQIVRELEKIYDVKVADVNTMITSKGKKKAIITFTTKGTASKLASQFGIY</sequence>
<dbReference type="AlphaFoldDB" id="A0A811T602"/>
<keyword evidence="2 6" id="KW-0699">rRNA-binding</keyword>
<dbReference type="InterPro" id="IPR019985">
    <property type="entry name" value="Ribosomal_uL23"/>
</dbReference>
<evidence type="ECO:0000313" key="7">
    <source>
        <dbReference type="EMBL" id="CAD6491318.1"/>
    </source>
</evidence>
<dbReference type="HAMAP" id="MF_01369_A">
    <property type="entry name" value="Ribosomal_uL23_A"/>
    <property type="match status" value="1"/>
</dbReference>
<dbReference type="InterPro" id="IPR012677">
    <property type="entry name" value="Nucleotide-bd_a/b_plait_sf"/>
</dbReference>
<dbReference type="EMBL" id="CAJHIR010000004">
    <property type="protein sequence ID" value="CAD6491318.1"/>
    <property type="molecule type" value="Genomic_DNA"/>
</dbReference>
<dbReference type="InterPro" id="IPR012678">
    <property type="entry name" value="Ribosomal_uL23/eL15/eS24_sf"/>
</dbReference>
<dbReference type="FunFam" id="3.30.70.330:FF:000532">
    <property type="entry name" value="50S ribosomal protein L23"/>
    <property type="match status" value="1"/>
</dbReference>
<accession>A0A811T602</accession>
<dbReference type="GO" id="GO:0019843">
    <property type="term" value="F:rRNA binding"/>
    <property type="evidence" value="ECO:0007669"/>
    <property type="project" value="UniProtKB-UniRule"/>
</dbReference>
<keyword evidence="3 6" id="KW-0694">RNA-binding</keyword>
<comment type="caution">
    <text evidence="7">The sequence shown here is derived from an EMBL/GenBank/DDBJ whole genome shotgun (WGS) entry which is preliminary data.</text>
</comment>
<proteinExistence type="inferred from homology"/>
<comment type="function">
    <text evidence="6">Binds to 23S rRNA. One of the proteins that surrounds the polypeptide exit tunnel on the outside of the ribosome.</text>
</comment>
<name>A0A811T602_9EURY</name>
<evidence type="ECO:0000256" key="2">
    <source>
        <dbReference type="ARBA" id="ARBA00022730"/>
    </source>
</evidence>